<keyword evidence="3" id="KW-0677">Repeat</keyword>
<dbReference type="SUPFAM" id="SSF52540">
    <property type="entry name" value="P-loop containing nucleoside triphosphate hydrolases"/>
    <property type="match status" value="1"/>
</dbReference>
<feature type="domain" description="Disease resistance protein winged helix" evidence="9">
    <location>
        <begin position="362"/>
        <end position="431"/>
    </location>
</feature>
<dbReference type="OrthoDB" id="736010at2759"/>
<dbReference type="GO" id="GO:0051607">
    <property type="term" value="P:defense response to virus"/>
    <property type="evidence" value="ECO:0007669"/>
    <property type="project" value="UniProtKB-ARBA"/>
</dbReference>
<dbReference type="InterPro" id="IPR058922">
    <property type="entry name" value="WHD_DRP"/>
</dbReference>
<keyword evidence="11" id="KW-1185">Reference proteome</keyword>
<dbReference type="FunFam" id="3.40.50.300:FF:001091">
    <property type="entry name" value="Probable disease resistance protein At1g61300"/>
    <property type="match status" value="1"/>
</dbReference>
<dbReference type="PANTHER" id="PTHR33463:SF187">
    <property type="entry name" value="AND NB-ARC DOMAIN DISEASE RESISTANCE PROTEIN, PUTATIVE-RELATED"/>
    <property type="match status" value="1"/>
</dbReference>
<evidence type="ECO:0000259" key="8">
    <source>
        <dbReference type="Pfam" id="PF00931"/>
    </source>
</evidence>
<dbReference type="Gene3D" id="1.10.8.430">
    <property type="entry name" value="Helical domain of apoptotic protease-activating factors"/>
    <property type="match status" value="1"/>
</dbReference>
<keyword evidence="5" id="KW-0611">Plant defense</keyword>
<dbReference type="PRINTS" id="PR00364">
    <property type="entry name" value="DISEASERSIST"/>
</dbReference>
<name>A0A5J5B1B1_9ASTE</name>
<dbReference type="GO" id="GO:0005524">
    <property type="term" value="F:ATP binding"/>
    <property type="evidence" value="ECO:0007669"/>
    <property type="project" value="UniProtKB-KW"/>
</dbReference>
<gene>
    <name evidence="10" type="ORF">F0562_030665</name>
</gene>
<dbReference type="Gene3D" id="3.80.10.10">
    <property type="entry name" value="Ribonuclease Inhibitor"/>
    <property type="match status" value="2"/>
</dbReference>
<dbReference type="Pfam" id="PF23559">
    <property type="entry name" value="WHD_DRP"/>
    <property type="match status" value="1"/>
</dbReference>
<evidence type="ECO:0000256" key="3">
    <source>
        <dbReference type="ARBA" id="ARBA00022737"/>
    </source>
</evidence>
<dbReference type="InterPro" id="IPR032675">
    <property type="entry name" value="LRR_dom_sf"/>
</dbReference>
<dbReference type="GO" id="GO:0043531">
    <property type="term" value="F:ADP binding"/>
    <property type="evidence" value="ECO:0007669"/>
    <property type="project" value="InterPro"/>
</dbReference>
<reference evidence="10 11" key="1">
    <citation type="submission" date="2019-09" db="EMBL/GenBank/DDBJ databases">
        <title>A chromosome-level genome assembly of the Chinese tupelo Nyssa sinensis.</title>
        <authorList>
            <person name="Yang X."/>
            <person name="Kang M."/>
            <person name="Yang Y."/>
            <person name="Xiong H."/>
            <person name="Wang M."/>
            <person name="Zhang Z."/>
            <person name="Wang Z."/>
            <person name="Wu H."/>
            <person name="Ma T."/>
            <person name="Liu J."/>
            <person name="Xi Z."/>
        </authorList>
    </citation>
    <scope>NUCLEOTIDE SEQUENCE [LARGE SCALE GENOMIC DNA]</scope>
    <source>
        <strain evidence="10">J267</strain>
        <tissue evidence="10">Leaf</tissue>
    </source>
</reference>
<protein>
    <submittedName>
        <fullName evidence="10">Uncharacterized protein</fullName>
    </submittedName>
</protein>
<keyword evidence="4" id="KW-0547">Nucleotide-binding</keyword>
<dbReference type="InterPro" id="IPR027417">
    <property type="entry name" value="P-loop_NTPase"/>
</dbReference>
<feature type="chain" id="PRO_5023875167" evidence="7">
    <location>
        <begin position="19"/>
        <end position="840"/>
    </location>
</feature>
<organism evidence="10 11">
    <name type="scientific">Nyssa sinensis</name>
    <dbReference type="NCBI Taxonomy" id="561372"/>
    <lineage>
        <taxon>Eukaryota</taxon>
        <taxon>Viridiplantae</taxon>
        <taxon>Streptophyta</taxon>
        <taxon>Embryophyta</taxon>
        <taxon>Tracheophyta</taxon>
        <taxon>Spermatophyta</taxon>
        <taxon>Magnoliopsida</taxon>
        <taxon>eudicotyledons</taxon>
        <taxon>Gunneridae</taxon>
        <taxon>Pentapetalae</taxon>
        <taxon>asterids</taxon>
        <taxon>Cornales</taxon>
        <taxon>Nyssaceae</taxon>
        <taxon>Nyssa</taxon>
    </lineage>
</organism>
<keyword evidence="6" id="KW-0067">ATP-binding</keyword>
<evidence type="ECO:0000256" key="5">
    <source>
        <dbReference type="ARBA" id="ARBA00022821"/>
    </source>
</evidence>
<feature type="signal peptide" evidence="7">
    <location>
        <begin position="1"/>
        <end position="18"/>
    </location>
</feature>
<dbReference type="Proteomes" id="UP000325577">
    <property type="component" value="Linkage Group LG17"/>
</dbReference>
<dbReference type="Gene3D" id="3.40.50.300">
    <property type="entry name" value="P-loop containing nucleotide triphosphate hydrolases"/>
    <property type="match status" value="1"/>
</dbReference>
<evidence type="ECO:0000256" key="7">
    <source>
        <dbReference type="SAM" id="SignalP"/>
    </source>
</evidence>
<evidence type="ECO:0000259" key="9">
    <source>
        <dbReference type="Pfam" id="PF23559"/>
    </source>
</evidence>
<dbReference type="InterPro" id="IPR002182">
    <property type="entry name" value="NB-ARC"/>
</dbReference>
<evidence type="ECO:0000313" key="10">
    <source>
        <dbReference type="EMBL" id="KAA8535662.1"/>
    </source>
</evidence>
<proteinExistence type="inferred from homology"/>
<evidence type="ECO:0000256" key="2">
    <source>
        <dbReference type="ARBA" id="ARBA00022614"/>
    </source>
</evidence>
<feature type="domain" description="NB-ARC" evidence="8">
    <location>
        <begin position="92"/>
        <end position="258"/>
    </location>
</feature>
<accession>A0A5J5B1B1</accession>
<dbReference type="InterPro" id="IPR001611">
    <property type="entry name" value="Leu-rich_rpt"/>
</dbReference>
<dbReference type="EMBL" id="CM018040">
    <property type="protein sequence ID" value="KAA8535662.1"/>
    <property type="molecule type" value="Genomic_DNA"/>
</dbReference>
<sequence length="840" mass="94877">MHKFIIFIFVHLISKLSGVRFVLKAEAFSSASAHIIFCPQVRLFWLFQSHKNKINCDFHFVNHTRIRHGGVCCHSVFSHSTPLVATDLVGAEKHLEEIRTFLKDDKITRIGVWGMGGVGKTAIVTHIHNWLQENPSCADRVYWVTVSQDSSIQKLQNDIAKCINLDLSKEDDQKKRAAMLSNALKQRKKFVIILDDMWIEFSLEEMGIPIEEGQMISGKLLITCRSLEVCHKMKCQKQIKVEPLPTKEAWALFMKEAGWEPDSDQKIVKAGDYTVEIDTNIVHVAKCIAEECAGLPLAISTSAKSMTGGDGIRSWENALHELRESISGSIDMEGRVFKVLKSSYERLKNTTFQQCFLYCAFFPEDYNIPKVELIVHWIAEGLLDDRKTWKQKYDLGHSILKRLENVCLLESGQDNNNGICVKMHDVIRDMALNIAKENDHGVFKVKSGPRLLNPNANELEWSQHLERVCLHEDVMEDHLSCTITTSPQCPKLVTLMLQFNQNVPEIPDHFFAQMGSLRVLDLSYMTLLKRLPNSISSLTTLRGLLLDSCLNLEYVPSLAELKELRGLILSRSVVAKVPVGLEGLVKLECLDLSASSRITSIPPNLIRKLSQLQCLRLDYVNVDIPVDQLSSSRQLEMLSMHFYDLQKFNSYVKTRHPEGLCQYHLQIRSRPQSKNLSIGSSLERKQVSVISSRIEKGDLGIVLPTNMQELSIFECKLPNSLLDFSPSLNNIAFKNLERCQIGNSTGINYLWSFTKTTISVPTQLQILKLDNLEELTRLFNYESEGIKLGSAQASPSPSPSPVVTSSALKLLIVSKCPKLEYLFTAWLVAALLPKPSTHSC</sequence>
<dbReference type="InterPro" id="IPR042197">
    <property type="entry name" value="Apaf_helical"/>
</dbReference>
<comment type="similarity">
    <text evidence="1">Belongs to the disease resistance NB-LRR family.</text>
</comment>
<dbReference type="Gene3D" id="1.10.10.10">
    <property type="entry name" value="Winged helix-like DNA-binding domain superfamily/Winged helix DNA-binding domain"/>
    <property type="match status" value="1"/>
</dbReference>
<dbReference type="InterPro" id="IPR050905">
    <property type="entry name" value="Plant_NBS-LRR"/>
</dbReference>
<evidence type="ECO:0000256" key="1">
    <source>
        <dbReference type="ARBA" id="ARBA00008894"/>
    </source>
</evidence>
<dbReference type="InterPro" id="IPR036388">
    <property type="entry name" value="WH-like_DNA-bd_sf"/>
</dbReference>
<dbReference type="Pfam" id="PF00931">
    <property type="entry name" value="NB-ARC"/>
    <property type="match status" value="1"/>
</dbReference>
<dbReference type="AlphaFoldDB" id="A0A5J5B1B1"/>
<keyword evidence="2" id="KW-0433">Leucine-rich repeat</keyword>
<dbReference type="Pfam" id="PF13855">
    <property type="entry name" value="LRR_8"/>
    <property type="match status" value="1"/>
</dbReference>
<dbReference type="FunFam" id="1.10.10.10:FF:000322">
    <property type="entry name" value="Probable disease resistance protein At1g63360"/>
    <property type="match status" value="1"/>
</dbReference>
<evidence type="ECO:0000256" key="6">
    <source>
        <dbReference type="ARBA" id="ARBA00022840"/>
    </source>
</evidence>
<evidence type="ECO:0000313" key="11">
    <source>
        <dbReference type="Proteomes" id="UP000325577"/>
    </source>
</evidence>
<dbReference type="SUPFAM" id="SSF52058">
    <property type="entry name" value="L domain-like"/>
    <property type="match status" value="1"/>
</dbReference>
<dbReference type="PANTHER" id="PTHR33463">
    <property type="entry name" value="NB-ARC DOMAIN-CONTAINING PROTEIN-RELATED"/>
    <property type="match status" value="1"/>
</dbReference>
<keyword evidence="7" id="KW-0732">Signal</keyword>
<evidence type="ECO:0000256" key="4">
    <source>
        <dbReference type="ARBA" id="ARBA00022741"/>
    </source>
</evidence>